<feature type="compositionally biased region" description="Gly residues" evidence="6">
    <location>
        <begin position="185"/>
        <end position="198"/>
    </location>
</feature>
<dbReference type="RefSeq" id="WP_028326791.1">
    <property type="nucleotide sequence ID" value="NZ_JAAFNI010000001.1"/>
</dbReference>
<feature type="region of interest" description="Disordered" evidence="6">
    <location>
        <begin position="185"/>
        <end position="245"/>
    </location>
</feature>
<evidence type="ECO:0000256" key="6">
    <source>
        <dbReference type="SAM" id="MobiDB-lite"/>
    </source>
</evidence>
<dbReference type="GO" id="GO:0016020">
    <property type="term" value="C:membrane"/>
    <property type="evidence" value="ECO:0007669"/>
    <property type="project" value="UniProtKB-SubCell"/>
</dbReference>
<protein>
    <submittedName>
        <fullName evidence="7">LemA family</fullName>
    </submittedName>
</protein>
<dbReference type="Gene3D" id="1.20.1440.20">
    <property type="entry name" value="LemA-like domain"/>
    <property type="match status" value="1"/>
</dbReference>
<evidence type="ECO:0000313" key="8">
    <source>
        <dbReference type="Proteomes" id="UP000242637"/>
    </source>
</evidence>
<feature type="compositionally biased region" description="Low complexity" evidence="6">
    <location>
        <begin position="199"/>
        <end position="218"/>
    </location>
</feature>
<gene>
    <name evidence="7" type="ORF">SAMEA4475696_02376</name>
</gene>
<organism evidence="7 8">
    <name type="scientific">Dermatophilus congolensis</name>
    <dbReference type="NCBI Taxonomy" id="1863"/>
    <lineage>
        <taxon>Bacteria</taxon>
        <taxon>Bacillati</taxon>
        <taxon>Actinomycetota</taxon>
        <taxon>Actinomycetes</taxon>
        <taxon>Micrococcales</taxon>
        <taxon>Dermatophilaceae</taxon>
        <taxon>Dermatophilus</taxon>
    </lineage>
</organism>
<evidence type="ECO:0000313" key="7">
    <source>
        <dbReference type="EMBL" id="SNV26112.1"/>
    </source>
</evidence>
<dbReference type="Pfam" id="PF04011">
    <property type="entry name" value="LemA"/>
    <property type="match status" value="1"/>
</dbReference>
<proteinExistence type="inferred from homology"/>
<dbReference type="SUPFAM" id="SSF140478">
    <property type="entry name" value="LemA-like"/>
    <property type="match status" value="1"/>
</dbReference>
<dbReference type="GeneID" id="63460527"/>
<keyword evidence="4" id="KW-1133">Transmembrane helix</keyword>
<comment type="subcellular location">
    <subcellularLocation>
        <location evidence="1">Membrane</location>
        <topology evidence="1">Single-pass membrane protein</topology>
    </subcellularLocation>
</comment>
<evidence type="ECO:0000256" key="1">
    <source>
        <dbReference type="ARBA" id="ARBA00004167"/>
    </source>
</evidence>
<reference evidence="7 8" key="1">
    <citation type="submission" date="2017-06" db="EMBL/GenBank/DDBJ databases">
        <authorList>
            <consortium name="Pathogen Informatics"/>
        </authorList>
    </citation>
    <scope>NUCLEOTIDE SEQUENCE [LARGE SCALE GENOMIC DNA]</scope>
    <source>
        <strain evidence="7 8">NCTC13039</strain>
    </source>
</reference>
<evidence type="ECO:0000256" key="3">
    <source>
        <dbReference type="ARBA" id="ARBA00022692"/>
    </source>
</evidence>
<dbReference type="InterPro" id="IPR023353">
    <property type="entry name" value="LemA-like_dom_sf"/>
</dbReference>
<keyword evidence="3" id="KW-0812">Transmembrane</keyword>
<comment type="similarity">
    <text evidence="2">Belongs to the LemA family.</text>
</comment>
<sequence length="245" mass="26140">MVVLLLLILIVVGVVVYGISTNNKLMQARNLTEESWRQIDVELKRRHDLIPNLVETVKGYAAHEGDTLQQVIEARNKAVSAGPSAGQATQAEGELSSALGRLMSISEAYPDLKANNNFTELQRELSATEDRIASGRRYYNATVRDLNTMVDSFPSSFFAKRAGVAKADYFEAETAAKNAPTINFGQGGGTIAGPGQGGPAAAQPAPQPPAVGTQQPGQLSGYDPSQGLGQNYTPSPIQDKRPGEQ</sequence>
<evidence type="ECO:0000256" key="4">
    <source>
        <dbReference type="ARBA" id="ARBA00022989"/>
    </source>
</evidence>
<dbReference type="STRING" id="1121387.GCA_000429885_00738"/>
<evidence type="ECO:0000256" key="5">
    <source>
        <dbReference type="ARBA" id="ARBA00023136"/>
    </source>
</evidence>
<dbReference type="Proteomes" id="UP000242637">
    <property type="component" value="Chromosome 1"/>
</dbReference>
<dbReference type="OrthoDB" id="9804152at2"/>
<dbReference type="PANTHER" id="PTHR34478:SF1">
    <property type="entry name" value="PROTEIN LEMA"/>
    <property type="match status" value="1"/>
</dbReference>
<dbReference type="EMBL" id="LT906453">
    <property type="protein sequence ID" value="SNV26112.1"/>
    <property type="molecule type" value="Genomic_DNA"/>
</dbReference>
<accession>A0A239VVD9</accession>
<dbReference type="PANTHER" id="PTHR34478">
    <property type="entry name" value="PROTEIN LEMA"/>
    <property type="match status" value="1"/>
</dbReference>
<evidence type="ECO:0000256" key="2">
    <source>
        <dbReference type="ARBA" id="ARBA00008854"/>
    </source>
</evidence>
<keyword evidence="8" id="KW-1185">Reference proteome</keyword>
<feature type="compositionally biased region" description="Polar residues" evidence="6">
    <location>
        <begin position="227"/>
        <end position="236"/>
    </location>
</feature>
<dbReference type="InterPro" id="IPR007156">
    <property type="entry name" value="MamQ_LemA"/>
</dbReference>
<dbReference type="KEGG" id="dco:SAMEA4475696_2376"/>
<keyword evidence="5" id="KW-0472">Membrane</keyword>
<name>A0A239VVD9_9MICO</name>
<dbReference type="AlphaFoldDB" id="A0A239VVD9"/>